<organism evidence="1 2">
    <name type="scientific">Thalictrum thalictroides</name>
    <name type="common">Rue-anemone</name>
    <name type="synonym">Anemone thalictroides</name>
    <dbReference type="NCBI Taxonomy" id="46969"/>
    <lineage>
        <taxon>Eukaryota</taxon>
        <taxon>Viridiplantae</taxon>
        <taxon>Streptophyta</taxon>
        <taxon>Embryophyta</taxon>
        <taxon>Tracheophyta</taxon>
        <taxon>Spermatophyta</taxon>
        <taxon>Magnoliopsida</taxon>
        <taxon>Ranunculales</taxon>
        <taxon>Ranunculaceae</taxon>
        <taxon>Thalictroideae</taxon>
        <taxon>Thalictrum</taxon>
    </lineage>
</organism>
<keyword evidence="2" id="KW-1185">Reference proteome</keyword>
<dbReference type="AlphaFoldDB" id="A0A7J6VWK4"/>
<comment type="caution">
    <text evidence="1">The sequence shown here is derived from an EMBL/GenBank/DDBJ whole genome shotgun (WGS) entry which is preliminary data.</text>
</comment>
<evidence type="ECO:0000313" key="1">
    <source>
        <dbReference type="EMBL" id="KAF5189077.1"/>
    </source>
</evidence>
<protein>
    <submittedName>
        <fullName evidence="1">Uncharacterized protein</fullName>
    </submittedName>
</protein>
<dbReference type="EMBL" id="JABWDY010025993">
    <property type="protein sequence ID" value="KAF5189077.1"/>
    <property type="molecule type" value="Genomic_DNA"/>
</dbReference>
<sequence>MARQSFGMGKRGGLKRCSVVEKKFIEVERRFNDAGGGRVVISERGPKGVFHVTTSEGGGRWLGKFLCELSATLIAWKRYSDNWVSIVGVSKEN</sequence>
<evidence type="ECO:0000313" key="2">
    <source>
        <dbReference type="Proteomes" id="UP000554482"/>
    </source>
</evidence>
<name>A0A7J6VWK4_THATH</name>
<accession>A0A7J6VWK4</accession>
<proteinExistence type="predicted"/>
<gene>
    <name evidence="1" type="ORF">FRX31_021343</name>
</gene>
<dbReference type="Proteomes" id="UP000554482">
    <property type="component" value="Unassembled WGS sequence"/>
</dbReference>
<reference evidence="1 2" key="1">
    <citation type="submission" date="2020-06" db="EMBL/GenBank/DDBJ databases">
        <title>Transcriptomic and genomic resources for Thalictrum thalictroides and T. hernandezii: Facilitating candidate gene discovery in an emerging model plant lineage.</title>
        <authorList>
            <person name="Arias T."/>
            <person name="Riano-Pachon D.M."/>
            <person name="Di Stilio V.S."/>
        </authorList>
    </citation>
    <scope>NUCLEOTIDE SEQUENCE [LARGE SCALE GENOMIC DNA]</scope>
    <source>
        <strain evidence="2">cv. WT478/WT964</strain>
        <tissue evidence="1">Leaves</tissue>
    </source>
</reference>